<dbReference type="InterPro" id="IPR011333">
    <property type="entry name" value="SKP1/BTB/POZ_sf"/>
</dbReference>
<feature type="compositionally biased region" description="Polar residues" evidence="3">
    <location>
        <begin position="280"/>
        <end position="326"/>
    </location>
</feature>
<accession>A0A914X698</accession>
<evidence type="ECO:0000313" key="5">
    <source>
        <dbReference type="Proteomes" id="UP000887566"/>
    </source>
</evidence>
<feature type="domain" description="BTB" evidence="4">
    <location>
        <begin position="904"/>
        <end position="966"/>
    </location>
</feature>
<keyword evidence="2" id="KW-0040">ANK repeat</keyword>
<feature type="compositionally biased region" description="Low complexity" evidence="3">
    <location>
        <begin position="536"/>
        <end position="549"/>
    </location>
</feature>
<protein>
    <submittedName>
        <fullName evidence="6">BTB domain-containing protein</fullName>
    </submittedName>
</protein>
<feature type="compositionally biased region" description="Polar residues" evidence="3">
    <location>
        <begin position="257"/>
        <end position="268"/>
    </location>
</feature>
<dbReference type="PANTHER" id="PTHR46071">
    <property type="entry name" value="ANKYRIN REPEAT AND BTB/POZ DOMAIN-CONTAINING"/>
    <property type="match status" value="1"/>
</dbReference>
<dbReference type="WBParaSite" id="PSAMB.scaffold68size88002.g1389.t1">
    <property type="protein sequence ID" value="PSAMB.scaffold68size88002.g1389.t1"/>
    <property type="gene ID" value="PSAMB.scaffold68size88002.g1389"/>
</dbReference>
<feature type="region of interest" description="Disordered" evidence="3">
    <location>
        <begin position="1"/>
        <end position="77"/>
    </location>
</feature>
<evidence type="ECO:0000256" key="1">
    <source>
        <dbReference type="ARBA" id="ARBA00022737"/>
    </source>
</evidence>
<dbReference type="InterPro" id="IPR009072">
    <property type="entry name" value="Histone-fold"/>
</dbReference>
<evidence type="ECO:0000259" key="4">
    <source>
        <dbReference type="PROSITE" id="PS50097"/>
    </source>
</evidence>
<feature type="region of interest" description="Disordered" evidence="3">
    <location>
        <begin position="257"/>
        <end position="337"/>
    </location>
</feature>
<dbReference type="SUPFAM" id="SSF47113">
    <property type="entry name" value="Histone-fold"/>
    <property type="match status" value="1"/>
</dbReference>
<dbReference type="Gene3D" id="3.30.710.10">
    <property type="entry name" value="Potassium Channel Kv1.1, Chain A"/>
    <property type="match status" value="1"/>
</dbReference>
<dbReference type="InterPro" id="IPR052089">
    <property type="entry name" value="Ankyrin-BTB/POZ_domain"/>
</dbReference>
<dbReference type="AlphaFoldDB" id="A0A914X698"/>
<dbReference type="SMART" id="SM00225">
    <property type="entry name" value="BTB"/>
    <property type="match status" value="1"/>
</dbReference>
<feature type="compositionally biased region" description="Basic and acidic residues" evidence="3">
    <location>
        <begin position="17"/>
        <end position="28"/>
    </location>
</feature>
<feature type="compositionally biased region" description="Gly residues" evidence="3">
    <location>
        <begin position="40"/>
        <end position="49"/>
    </location>
</feature>
<name>A0A914X698_9BILA</name>
<dbReference type="InterPro" id="IPR059008">
    <property type="entry name" value="ABTB2/3_histone"/>
</dbReference>
<feature type="compositionally biased region" description="Low complexity" evidence="3">
    <location>
        <begin position="50"/>
        <end position="59"/>
    </location>
</feature>
<dbReference type="PROSITE" id="PS50097">
    <property type="entry name" value="BTB"/>
    <property type="match status" value="1"/>
</dbReference>
<evidence type="ECO:0000256" key="3">
    <source>
        <dbReference type="SAM" id="MobiDB-lite"/>
    </source>
</evidence>
<dbReference type="Gene3D" id="1.10.20.10">
    <property type="entry name" value="Histone, subunit A"/>
    <property type="match status" value="1"/>
</dbReference>
<sequence>MTDVVEPTYASRPPPPYRERFPEGRDRLLALSENKPSEIGVGGGGGGSSVVGSSIISSSKPPRMGLRANQKTSRSTSVLRPTAIYASEQSLPDRLTQALKGLSSSLRPTGVAHSASSSSPFKKQQSSSGMVAADDVVYFPSADLYRKRNTTSVIPASGSSCECVNSTVPAGRPTAETPPKIAHGVNSLDQLRQLYKSAPDFGSLTGATQASNDRTSSSVTKQNNRRSAYIASSLVAAPPPSPPQYANLNDLRMASTESFSAQSPTDSGYRSAPRHLDAEPTSNNSTGVDGQASLTTIVRVNGSPSQPQKLYNGSLDNTSSTRSSHSGVRLVHRQPTSASKVARKMRSNTAANGSLDTINTNVSLSEEFSLERCPKLIEVDRIPWNDRDVVAVLQRGRTKELVHRISVDVVPKLTYVLQRPLIRLSRELQRLSANYGKCTKHDVRTAVKIVLTGSTAESCVTAGIQATSLYAMSGAEALRQSQSRRANLRFSVGKFHRWMVDMQIAGCVSELAAVFMTAVVECLLEELVLACVPSSSSSTTATADGARSTVSATDLRDDDPMLNADSFDATLADSAQLWGVMQPYEHLISCRTANGVVCLPQAINNYSRNPWHGEAVSKTVEQCLLAMCVGSVPELGDLISRVARVDESKHKCSWDKEALEALFYFMRCSQLEHQQQQQQQNGQAPSMSFAHERYCGLSTAHDTTANYIDLYSPVRHRNRADEPMSLKDFLAEGGQSPRRREQLNNMDSLSSSGSSPLPGLNLTKSQQRSLHEAMYYAAESGHLDIAVDLRNLGVGWNAHTWTQCLKAAHEQKRRTAVAALLADFGTRLADELTTDAIDDGVPLLFDILRVECKMADGDPTPCAAIVSRLYGRWDRRVDSALSSQSNPSGRAVIDPRYVNNSELSDVRFKIEGRIFYAHRIVLVNASSEFKQLLDEAHGDVELDDMNYQVFEMLMDYMYRGGAPMNLQHDSLSVQLQLLGAARRFGVHSLVRDCRVVVRDQLSDSNCLEVYRFAAQNFVDTLVADCETYLLENLPALVEDQNVRRAIYHSGRGGWPDLCGGLAARLAAALDVRLSSKRA</sequence>
<keyword evidence="1" id="KW-0677">Repeat</keyword>
<feature type="region of interest" description="Disordered" evidence="3">
    <location>
        <begin position="106"/>
        <end position="127"/>
    </location>
</feature>
<feature type="region of interest" description="Disordered" evidence="3">
    <location>
        <begin position="205"/>
        <end position="224"/>
    </location>
</feature>
<dbReference type="InterPro" id="IPR000210">
    <property type="entry name" value="BTB/POZ_dom"/>
</dbReference>
<dbReference type="Pfam" id="PF00651">
    <property type="entry name" value="BTB"/>
    <property type="match status" value="1"/>
</dbReference>
<evidence type="ECO:0000313" key="6">
    <source>
        <dbReference type="WBParaSite" id="PSAMB.scaffold68size88002.g1389.t1"/>
    </source>
</evidence>
<dbReference type="Proteomes" id="UP000887566">
    <property type="component" value="Unplaced"/>
</dbReference>
<organism evidence="5 6">
    <name type="scientific">Plectus sambesii</name>
    <dbReference type="NCBI Taxonomy" id="2011161"/>
    <lineage>
        <taxon>Eukaryota</taxon>
        <taxon>Metazoa</taxon>
        <taxon>Ecdysozoa</taxon>
        <taxon>Nematoda</taxon>
        <taxon>Chromadorea</taxon>
        <taxon>Plectida</taxon>
        <taxon>Plectina</taxon>
        <taxon>Plectoidea</taxon>
        <taxon>Plectidae</taxon>
        <taxon>Plectus</taxon>
    </lineage>
</organism>
<dbReference type="PANTHER" id="PTHR46071:SF2">
    <property type="entry name" value="ANKYRIN REPEAT AND BTB_POZ DOMAIN-CONTAINING PROTEIN 2-LIKE PROTEIN"/>
    <property type="match status" value="1"/>
</dbReference>
<evidence type="ECO:0000256" key="2">
    <source>
        <dbReference type="ARBA" id="ARBA00023043"/>
    </source>
</evidence>
<dbReference type="Pfam" id="PF26281">
    <property type="entry name" value="Histone_ABTB"/>
    <property type="match status" value="1"/>
</dbReference>
<proteinExistence type="predicted"/>
<dbReference type="GO" id="GO:0046982">
    <property type="term" value="F:protein heterodimerization activity"/>
    <property type="evidence" value="ECO:0007669"/>
    <property type="project" value="InterPro"/>
</dbReference>
<dbReference type="SUPFAM" id="SSF54695">
    <property type="entry name" value="POZ domain"/>
    <property type="match status" value="1"/>
</dbReference>
<feature type="compositionally biased region" description="Low complexity" evidence="3">
    <location>
        <begin position="114"/>
        <end position="127"/>
    </location>
</feature>
<reference evidence="6" key="1">
    <citation type="submission" date="2022-11" db="UniProtKB">
        <authorList>
            <consortium name="WormBaseParasite"/>
        </authorList>
    </citation>
    <scope>IDENTIFICATION</scope>
</reference>
<keyword evidence="5" id="KW-1185">Reference proteome</keyword>
<feature type="region of interest" description="Disordered" evidence="3">
    <location>
        <begin position="536"/>
        <end position="557"/>
    </location>
</feature>